<feature type="transmembrane region" description="Helical" evidence="1">
    <location>
        <begin position="6"/>
        <end position="24"/>
    </location>
</feature>
<dbReference type="RefSeq" id="WP_248159442.1">
    <property type="nucleotide sequence ID" value="NZ_JALNMJ010000029.1"/>
</dbReference>
<sequence length="95" mass="11047">MQALHWWLNLATFAGIAILAVPVWDLNFRKRKLHQVQQAELQARDDSDFRARTRAILSEKHKKNVEGWRRRDQACLLIGYLLLLGAAALRIVFPQ</sequence>
<dbReference type="EMBL" id="JALNMJ010000029">
    <property type="protein sequence ID" value="MCK7615674.1"/>
    <property type="molecule type" value="Genomic_DNA"/>
</dbReference>
<comment type="caution">
    <text evidence="2">The sequence shown here is derived from an EMBL/GenBank/DDBJ whole genome shotgun (WGS) entry which is preliminary data.</text>
</comment>
<name>A0ABT0H1X1_9HYPH</name>
<keyword evidence="3" id="KW-1185">Reference proteome</keyword>
<proteinExistence type="predicted"/>
<evidence type="ECO:0000313" key="2">
    <source>
        <dbReference type="EMBL" id="MCK7615674.1"/>
    </source>
</evidence>
<evidence type="ECO:0000256" key="1">
    <source>
        <dbReference type="SAM" id="Phobius"/>
    </source>
</evidence>
<accession>A0ABT0H1X1</accession>
<keyword evidence="1" id="KW-0472">Membrane</keyword>
<keyword evidence="1" id="KW-0812">Transmembrane</keyword>
<gene>
    <name evidence="2" type="ORF">M0H32_26230</name>
</gene>
<evidence type="ECO:0000313" key="3">
    <source>
        <dbReference type="Proteomes" id="UP001431221"/>
    </source>
</evidence>
<protein>
    <submittedName>
        <fullName evidence="2">Uncharacterized protein</fullName>
    </submittedName>
</protein>
<keyword evidence="1" id="KW-1133">Transmembrane helix</keyword>
<organism evidence="2 3">
    <name type="scientific">Roseibium sediminicola</name>
    <dbReference type="NCBI Taxonomy" id="2933272"/>
    <lineage>
        <taxon>Bacteria</taxon>
        <taxon>Pseudomonadati</taxon>
        <taxon>Pseudomonadota</taxon>
        <taxon>Alphaproteobacteria</taxon>
        <taxon>Hyphomicrobiales</taxon>
        <taxon>Stappiaceae</taxon>
        <taxon>Roseibium</taxon>
    </lineage>
</organism>
<reference evidence="2" key="1">
    <citation type="submission" date="2022-04" db="EMBL/GenBank/DDBJ databases">
        <title>Roseibium sp. CAU 1639 isolated from mud.</title>
        <authorList>
            <person name="Kim W."/>
        </authorList>
    </citation>
    <scope>NUCLEOTIDE SEQUENCE</scope>
    <source>
        <strain evidence="2">CAU 1639</strain>
    </source>
</reference>
<dbReference type="Proteomes" id="UP001431221">
    <property type="component" value="Unassembled WGS sequence"/>
</dbReference>
<feature type="transmembrane region" description="Helical" evidence="1">
    <location>
        <begin position="74"/>
        <end position="93"/>
    </location>
</feature>